<proteinExistence type="predicted"/>
<dbReference type="Proteomes" id="UP000824469">
    <property type="component" value="Unassembled WGS sequence"/>
</dbReference>
<feature type="non-terminal residue" evidence="1">
    <location>
        <position position="1"/>
    </location>
</feature>
<comment type="caution">
    <text evidence="1">The sequence shown here is derived from an EMBL/GenBank/DDBJ whole genome shotgun (WGS) entry which is preliminary data.</text>
</comment>
<keyword evidence="2" id="KW-1185">Reference proteome</keyword>
<accession>A0AA38GY84</accession>
<sequence length="65" mass="7596">KSGGRVVEHLQIETWTERSPPERITPPSRRRFHSLRFRYGELDSRRHAQTGVQIQAHRKSSTCSP</sequence>
<reference evidence="1 2" key="1">
    <citation type="journal article" date="2021" name="Nat. Plants">
        <title>The Taxus genome provides insights into paclitaxel biosynthesis.</title>
        <authorList>
            <person name="Xiong X."/>
            <person name="Gou J."/>
            <person name="Liao Q."/>
            <person name="Li Y."/>
            <person name="Zhou Q."/>
            <person name="Bi G."/>
            <person name="Li C."/>
            <person name="Du R."/>
            <person name="Wang X."/>
            <person name="Sun T."/>
            <person name="Guo L."/>
            <person name="Liang H."/>
            <person name="Lu P."/>
            <person name="Wu Y."/>
            <person name="Zhang Z."/>
            <person name="Ro D.K."/>
            <person name="Shang Y."/>
            <person name="Huang S."/>
            <person name="Yan J."/>
        </authorList>
    </citation>
    <scope>NUCLEOTIDE SEQUENCE [LARGE SCALE GENOMIC DNA]</scope>
    <source>
        <strain evidence="1">Ta-2019</strain>
    </source>
</reference>
<organism evidence="1 2">
    <name type="scientific">Taxus chinensis</name>
    <name type="common">Chinese yew</name>
    <name type="synonym">Taxus wallichiana var. chinensis</name>
    <dbReference type="NCBI Taxonomy" id="29808"/>
    <lineage>
        <taxon>Eukaryota</taxon>
        <taxon>Viridiplantae</taxon>
        <taxon>Streptophyta</taxon>
        <taxon>Embryophyta</taxon>
        <taxon>Tracheophyta</taxon>
        <taxon>Spermatophyta</taxon>
        <taxon>Pinopsida</taxon>
        <taxon>Pinidae</taxon>
        <taxon>Conifers II</taxon>
        <taxon>Cupressales</taxon>
        <taxon>Taxaceae</taxon>
        <taxon>Taxus</taxon>
    </lineage>
</organism>
<dbReference type="AlphaFoldDB" id="A0AA38GY84"/>
<dbReference type="EMBL" id="JAHRHJ020000001">
    <property type="protein sequence ID" value="KAH9330703.1"/>
    <property type="molecule type" value="Genomic_DNA"/>
</dbReference>
<feature type="non-terminal residue" evidence="1">
    <location>
        <position position="65"/>
    </location>
</feature>
<evidence type="ECO:0000313" key="1">
    <source>
        <dbReference type="EMBL" id="KAH9330703.1"/>
    </source>
</evidence>
<evidence type="ECO:0000313" key="2">
    <source>
        <dbReference type="Proteomes" id="UP000824469"/>
    </source>
</evidence>
<name>A0AA38GY84_TAXCH</name>
<protein>
    <submittedName>
        <fullName evidence="1">Uncharacterized protein</fullName>
    </submittedName>
</protein>
<gene>
    <name evidence="1" type="ORF">KI387_002811</name>
</gene>